<dbReference type="EMBL" id="BASG01000004">
    <property type="protein sequence ID" value="GAD12683.1"/>
    <property type="molecule type" value="Genomic_DNA"/>
</dbReference>
<organism evidence="1 2">
    <name type="scientific">Geobacillus kaustophilus GBlys</name>
    <dbReference type="NCBI Taxonomy" id="1337888"/>
    <lineage>
        <taxon>Bacteria</taxon>
        <taxon>Bacillati</taxon>
        <taxon>Bacillota</taxon>
        <taxon>Bacilli</taxon>
        <taxon>Bacillales</taxon>
        <taxon>Anoxybacillaceae</taxon>
        <taxon>Geobacillus</taxon>
        <taxon>Geobacillus thermoleovorans group</taxon>
    </lineage>
</organism>
<gene>
    <name evidence="1" type="ORF">GBL_0900</name>
</gene>
<name>U2Y7S8_GEOKU</name>
<accession>U2Y7S8</accession>
<dbReference type="AlphaFoldDB" id="U2Y7S8"/>
<reference evidence="2" key="1">
    <citation type="journal article" date="2013" name="Genome">
        <title>Draft Genome Sequence of Geobacillus kaustophilus GBlys, a Lysogenic Strain with Bacteriophage phiOH2.</title>
        <authorList>
            <person name="Doi K."/>
            <person name="Mori K."/>
            <person name="Martono H."/>
            <person name="Nagayoshi Y."/>
            <person name="Fujino Y."/>
            <person name="Tashiro K."/>
            <person name="Kuhara S."/>
            <person name="Ohshima T."/>
        </authorList>
    </citation>
    <scope>NUCLEOTIDE SEQUENCE [LARGE SCALE GENOMIC DNA]</scope>
    <source>
        <strain evidence="2">GBlys</strain>
    </source>
</reference>
<comment type="caution">
    <text evidence="1">The sequence shown here is derived from an EMBL/GenBank/DDBJ whole genome shotgun (WGS) entry which is preliminary data.</text>
</comment>
<evidence type="ECO:0000313" key="1">
    <source>
        <dbReference type="EMBL" id="GAD12683.1"/>
    </source>
</evidence>
<evidence type="ECO:0000313" key="2">
    <source>
        <dbReference type="Proteomes" id="UP000016424"/>
    </source>
</evidence>
<proteinExistence type="predicted"/>
<dbReference type="Proteomes" id="UP000016424">
    <property type="component" value="Unassembled WGS sequence"/>
</dbReference>
<protein>
    <submittedName>
        <fullName evidence="1">Uncharacterized protein</fullName>
    </submittedName>
</protein>
<sequence length="39" mass="4663">MQMAKLQMASLYSRLHRFIIARRGTKMTVDGRPFLCYDR</sequence>